<sequence length="223" mass="24579">MLACSMAFSLFGPVYAHASPIEKVQPVNHEHKFRIIKEDFVTFMTFHEISQTLDIEVIDKYTGEKVFQENGASIETVQSWLEKPSQGNRQKRFAFVIPLAWGAAEIAAAITAGLTVVTGIALKVKDYEDSKNKAYYSTKKEIEDAANAIPKKLKKSGDDYAVDTGKFTENVKGSTAKREPKTGWTIEKTKGTPHKGGSGELKLHDKSGKRIASLTKEGKIVGK</sequence>
<proteinExistence type="predicted"/>
<organism evidence="2 3">
    <name type="scientific">Paenibacillus alvei</name>
    <name type="common">Bacillus alvei</name>
    <dbReference type="NCBI Taxonomy" id="44250"/>
    <lineage>
        <taxon>Bacteria</taxon>
        <taxon>Bacillati</taxon>
        <taxon>Bacillota</taxon>
        <taxon>Bacilli</taxon>
        <taxon>Bacillales</taxon>
        <taxon>Paenibacillaceae</taxon>
        <taxon>Paenibacillus</taxon>
    </lineage>
</organism>
<protein>
    <submittedName>
        <fullName evidence="2">Glucuronyl hydrolase</fullName>
    </submittedName>
</protein>
<dbReference type="EMBL" id="JABFOR010000044">
    <property type="protein sequence ID" value="NOJ73427.1"/>
    <property type="molecule type" value="Genomic_DNA"/>
</dbReference>
<evidence type="ECO:0000313" key="3">
    <source>
        <dbReference type="Proteomes" id="UP000552038"/>
    </source>
</evidence>
<dbReference type="GO" id="GO:0016787">
    <property type="term" value="F:hydrolase activity"/>
    <property type="evidence" value="ECO:0007669"/>
    <property type="project" value="UniProtKB-KW"/>
</dbReference>
<reference evidence="2 3" key="1">
    <citation type="submission" date="2020-05" db="EMBL/GenBank/DDBJ databases">
        <title>Whole genome sequencing and identification of novel metabolites from Paenibacillus alvei strain JR949.</title>
        <authorList>
            <person name="Rajendhran J."/>
            <person name="Sree Pranav P."/>
            <person name="Mahalakshmi B."/>
            <person name="Karthikeyan R."/>
        </authorList>
    </citation>
    <scope>NUCLEOTIDE SEQUENCE [LARGE SCALE GENOMIC DNA]</scope>
    <source>
        <strain evidence="2 3">JR949</strain>
    </source>
</reference>
<comment type="caution">
    <text evidence="2">The sequence shown here is derived from an EMBL/GenBank/DDBJ whole genome shotgun (WGS) entry which is preliminary data.</text>
</comment>
<dbReference type="Proteomes" id="UP000552038">
    <property type="component" value="Unassembled WGS sequence"/>
</dbReference>
<keyword evidence="2" id="KW-0378">Hydrolase</keyword>
<gene>
    <name evidence="2" type="ORF">HMI46_23155</name>
</gene>
<dbReference type="AlphaFoldDB" id="A0AAP7A6B4"/>
<accession>A0AAP7A6B4</accession>
<evidence type="ECO:0000256" key="1">
    <source>
        <dbReference type="SAM" id="MobiDB-lite"/>
    </source>
</evidence>
<feature type="region of interest" description="Disordered" evidence="1">
    <location>
        <begin position="173"/>
        <end position="223"/>
    </location>
</feature>
<name>A0AAP7A6B4_PAEAL</name>
<evidence type="ECO:0000313" key="2">
    <source>
        <dbReference type="EMBL" id="NOJ73427.1"/>
    </source>
</evidence>